<feature type="active site" description="Proton donor/acceptor" evidence="1">
    <location>
        <position position="84"/>
    </location>
</feature>
<sequence>MKLYFVRHGRTEWNEEGRFQGASGDSPLLPTSVEEIKLLGKHLAHTHFDKIFSSDLSRAIKTAEIINAENDQPQTIVTTSALREWHLGRLEGTKIATVEAIYPHQIAAFKTNLAKFNNTIFEAESLYQTTHRVINFIQSLKGCGYENILIVGHGANLVASIRTMLGYEPAQLRLEGGLHNASLTILETQDYQHFELLTWNNLDYLLAEETVTY</sequence>
<feature type="binding site" evidence="2">
    <location>
        <begin position="7"/>
        <end position="14"/>
    </location>
    <ligand>
        <name>substrate</name>
    </ligand>
</feature>
<reference evidence="3" key="1">
    <citation type="submission" date="2018-06" db="EMBL/GenBank/DDBJ databases">
        <authorList>
            <consortium name="Pathogen Informatics"/>
            <person name="Doyle S."/>
        </authorList>
    </citation>
    <scope>NUCLEOTIDE SEQUENCE [LARGE SCALE GENOMIC DNA]</scope>
    <source>
        <strain evidence="3">NCTC13765</strain>
    </source>
</reference>
<dbReference type="EMBL" id="UHFR01000005">
    <property type="protein sequence ID" value="SUN75746.1"/>
    <property type="molecule type" value="Genomic_DNA"/>
</dbReference>
<keyword evidence="4" id="KW-1185">Reference proteome</keyword>
<evidence type="ECO:0000313" key="4">
    <source>
        <dbReference type="Proteomes" id="UP000254634"/>
    </source>
</evidence>
<dbReference type="SMART" id="SM00855">
    <property type="entry name" value="PGAM"/>
    <property type="match status" value="1"/>
</dbReference>
<dbReference type="PANTHER" id="PTHR48100">
    <property type="entry name" value="BROAD-SPECIFICITY PHOSPHATASE YOR283W-RELATED"/>
    <property type="match status" value="1"/>
</dbReference>
<dbReference type="SUPFAM" id="SSF53254">
    <property type="entry name" value="Phosphoglycerate mutase-like"/>
    <property type="match status" value="1"/>
</dbReference>
<dbReference type="RefSeq" id="WP_018372029.1">
    <property type="nucleotide sequence ID" value="NZ_UHFR01000005.1"/>
</dbReference>
<dbReference type="Gene3D" id="3.40.50.1240">
    <property type="entry name" value="Phosphoglycerate mutase-like"/>
    <property type="match status" value="1"/>
</dbReference>
<dbReference type="InterPro" id="IPR013078">
    <property type="entry name" value="His_Pase_superF_clade-1"/>
</dbReference>
<dbReference type="EC" id="3.1.3.73" evidence="3"/>
<keyword evidence="3" id="KW-0378">Hydrolase</keyword>
<dbReference type="GO" id="GO:0005737">
    <property type="term" value="C:cytoplasm"/>
    <property type="evidence" value="ECO:0007669"/>
    <property type="project" value="TreeGrafter"/>
</dbReference>
<accession>A0A380KXS7</accession>
<proteinExistence type="predicted"/>
<dbReference type="STRING" id="1123307.GCA_000380065_01324"/>
<keyword evidence="3" id="KW-0413">Isomerase</keyword>
<dbReference type="InterPro" id="IPR050275">
    <property type="entry name" value="PGM_Phosphatase"/>
</dbReference>
<dbReference type="OrthoDB" id="9782128at2"/>
<evidence type="ECO:0000256" key="1">
    <source>
        <dbReference type="PIRSR" id="PIRSR613078-1"/>
    </source>
</evidence>
<feature type="binding site" evidence="2">
    <location>
        <position position="58"/>
    </location>
    <ligand>
        <name>substrate</name>
    </ligand>
</feature>
<name>A0A380KXS7_9STRE</name>
<evidence type="ECO:0000313" key="3">
    <source>
        <dbReference type="EMBL" id="SUN75746.1"/>
    </source>
</evidence>
<feature type="active site" description="Tele-phosphohistidine intermediate" evidence="1">
    <location>
        <position position="8"/>
    </location>
</feature>
<evidence type="ECO:0000256" key="2">
    <source>
        <dbReference type="PIRSR" id="PIRSR613078-2"/>
    </source>
</evidence>
<dbReference type="CDD" id="cd07067">
    <property type="entry name" value="HP_PGM_like"/>
    <property type="match status" value="1"/>
</dbReference>
<protein>
    <submittedName>
        <fullName evidence="3">Phosphoglycerate mutase</fullName>
        <ecNumber evidence="3">3.1.3.73</ecNumber>
        <ecNumber evidence="3">5.4.2.-</ecNumber>
    </submittedName>
</protein>
<dbReference type="Proteomes" id="UP000254634">
    <property type="component" value="Unassembled WGS sequence"/>
</dbReference>
<dbReference type="GO" id="GO:0016853">
    <property type="term" value="F:isomerase activity"/>
    <property type="evidence" value="ECO:0007669"/>
    <property type="project" value="UniProtKB-KW"/>
</dbReference>
<dbReference type="Pfam" id="PF00300">
    <property type="entry name" value="His_Phos_1"/>
    <property type="match status" value="1"/>
</dbReference>
<dbReference type="PANTHER" id="PTHR48100:SF1">
    <property type="entry name" value="HISTIDINE PHOSPHATASE FAMILY PROTEIN-RELATED"/>
    <property type="match status" value="1"/>
</dbReference>
<dbReference type="GO" id="GO:0043755">
    <property type="term" value="F:alpha-ribazole phosphatase activity"/>
    <property type="evidence" value="ECO:0007669"/>
    <property type="project" value="UniProtKB-EC"/>
</dbReference>
<gene>
    <name evidence="3" type="primary">gpm</name>
    <name evidence="3" type="ORF">NCTC13765_00182</name>
</gene>
<dbReference type="InterPro" id="IPR029033">
    <property type="entry name" value="His_PPase_superfam"/>
</dbReference>
<dbReference type="EC" id="5.4.2.-" evidence="3"/>
<organism evidence="3 4">
    <name type="scientific">Streptococcus massiliensis</name>
    <dbReference type="NCBI Taxonomy" id="313439"/>
    <lineage>
        <taxon>Bacteria</taxon>
        <taxon>Bacillati</taxon>
        <taxon>Bacillota</taxon>
        <taxon>Bacilli</taxon>
        <taxon>Lactobacillales</taxon>
        <taxon>Streptococcaceae</taxon>
        <taxon>Streptococcus</taxon>
    </lineage>
</organism>
<dbReference type="AlphaFoldDB" id="A0A380KXS7"/>